<dbReference type="Proteomes" id="UP000502179">
    <property type="component" value="Chromosome"/>
</dbReference>
<accession>A0A6G7PXM7</accession>
<dbReference type="CDD" id="cd00009">
    <property type="entry name" value="AAA"/>
    <property type="match status" value="1"/>
</dbReference>
<feature type="binding site" evidence="8">
    <location>
        <position position="144"/>
    </location>
    <ligand>
        <name>ATP</name>
        <dbReference type="ChEBI" id="CHEBI:30616"/>
    </ligand>
</feature>
<dbReference type="GO" id="GO:0003688">
    <property type="term" value="F:DNA replication origin binding"/>
    <property type="evidence" value="ECO:0007669"/>
    <property type="project" value="UniProtKB-UniRule"/>
</dbReference>
<dbReference type="Gene3D" id="1.10.8.60">
    <property type="match status" value="1"/>
</dbReference>
<feature type="binding site" evidence="8">
    <location>
        <position position="143"/>
    </location>
    <ligand>
        <name>ATP</name>
        <dbReference type="ChEBI" id="CHEBI:30616"/>
    </ligand>
</feature>
<feature type="binding site" evidence="8">
    <location>
        <position position="140"/>
    </location>
    <ligand>
        <name>ATP</name>
        <dbReference type="ChEBI" id="CHEBI:30616"/>
    </ligand>
</feature>
<evidence type="ECO:0000313" key="12">
    <source>
        <dbReference type="EMBL" id="QIJ72444.1"/>
    </source>
</evidence>
<dbReference type="PANTHER" id="PTHR30050:SF2">
    <property type="entry name" value="CHROMOSOMAL REPLICATION INITIATOR PROTEIN DNAA"/>
    <property type="match status" value="1"/>
</dbReference>
<feature type="region of interest" description="Domain I, interacts with DnaA modulators" evidence="8">
    <location>
        <begin position="1"/>
        <end position="78"/>
    </location>
</feature>
<dbReference type="InterPro" id="IPR013317">
    <property type="entry name" value="DnaA_dom"/>
</dbReference>
<dbReference type="InterPro" id="IPR013159">
    <property type="entry name" value="DnaA_C"/>
</dbReference>
<keyword evidence="7 8" id="KW-0238">DNA-binding</keyword>
<dbReference type="InterPro" id="IPR010921">
    <property type="entry name" value="Trp_repressor/repl_initiator"/>
</dbReference>
<dbReference type="GO" id="GO:0005737">
    <property type="term" value="C:cytoplasm"/>
    <property type="evidence" value="ECO:0007669"/>
    <property type="project" value="UniProtKB-SubCell"/>
</dbReference>
<dbReference type="SMART" id="SM00382">
    <property type="entry name" value="AAA"/>
    <property type="match status" value="1"/>
</dbReference>
<evidence type="ECO:0000256" key="10">
    <source>
        <dbReference type="RuleBase" id="RU000577"/>
    </source>
</evidence>
<dbReference type="GO" id="GO:0006270">
    <property type="term" value="P:DNA replication initiation"/>
    <property type="evidence" value="ECO:0007669"/>
    <property type="project" value="UniProtKB-UniRule"/>
</dbReference>
<evidence type="ECO:0000256" key="7">
    <source>
        <dbReference type="ARBA" id="ARBA00023125"/>
    </source>
</evidence>
<dbReference type="NCBIfam" id="TIGR00362">
    <property type="entry name" value="DnaA"/>
    <property type="match status" value="1"/>
</dbReference>
<dbReference type="InterPro" id="IPR003593">
    <property type="entry name" value="AAA+_ATPase"/>
</dbReference>
<protein>
    <recommendedName>
        <fullName evidence="8 9">Chromosomal replication initiator protein DnaA</fullName>
    </recommendedName>
</protein>
<dbReference type="Pfam" id="PF11638">
    <property type="entry name" value="DnaA_N"/>
    <property type="match status" value="1"/>
</dbReference>
<keyword evidence="6 8" id="KW-0446">Lipid-binding</keyword>
<dbReference type="AlphaFoldDB" id="A0A6G7PXM7"/>
<dbReference type="Pfam" id="PF08299">
    <property type="entry name" value="Bac_DnaA_C"/>
    <property type="match status" value="1"/>
</dbReference>
<dbReference type="PROSITE" id="PS01008">
    <property type="entry name" value="DNAA"/>
    <property type="match status" value="1"/>
</dbReference>
<dbReference type="Gene3D" id="3.40.50.300">
    <property type="entry name" value="P-loop containing nucleotide triphosphate hydrolases"/>
    <property type="match status" value="1"/>
</dbReference>
<keyword evidence="3 8" id="KW-0235">DNA replication</keyword>
<dbReference type="EMBL" id="CP048877">
    <property type="protein sequence ID" value="QIJ72444.1"/>
    <property type="molecule type" value="Genomic_DNA"/>
</dbReference>
<dbReference type="Pfam" id="PF00308">
    <property type="entry name" value="Bac_DnaA"/>
    <property type="match status" value="1"/>
</dbReference>
<sequence>MVRGEEIKERLKNVISESGYRLWIEPLTIEAQGEGAVRFICPNRFMANWIAENYQEQIKKVVKELGGQDLLFQVREEEAEEKQLFLPYEPARLLGRRLCDRYTFDEFVVGDSNYYAYSACYSLAQGDPNSKILYLFSKTGLGKSHLSQAIGHHVLREKRDLRVCYLTAQDFTNQMVRAIKTNTIDRFKERFRQGCDILMLEEVHFLTGKDYTQAELALTLDYLFDDNKAVVFTSTAPPREIPKIQESLRSRLSAGLITSINPPDYQTRVKIIERKARRQKTVLSEEVIHYLATSLTGDIRQIEGAIVGLLTRASLLKHPVDLDLAREVVRELVGDRRDVTKEKIIELVCRYFQVSRDELRSPSRRRSVSYPRQMAMYLCRKFTGETLEAIGRMFNRDHATVVHALNTISRRSSKEAKTRYQLEYLCQQIEDLIGETGASGVAAQTD</sequence>
<dbReference type="GO" id="GO:0008289">
    <property type="term" value="F:lipid binding"/>
    <property type="evidence" value="ECO:0007669"/>
    <property type="project" value="UniProtKB-KW"/>
</dbReference>
<dbReference type="HAMAP" id="MF_00377">
    <property type="entry name" value="DnaA_bact"/>
    <property type="match status" value="1"/>
</dbReference>
<feature type="binding site" evidence="8">
    <location>
        <position position="142"/>
    </location>
    <ligand>
        <name>ATP</name>
        <dbReference type="ChEBI" id="CHEBI:30616"/>
    </ligand>
</feature>
<dbReference type="InterPro" id="IPR038454">
    <property type="entry name" value="DnaA_N_sf"/>
</dbReference>
<comment type="subunit">
    <text evidence="8">Oligomerizes as a right-handed, spiral filament on DNA at oriC.</text>
</comment>
<dbReference type="KEGG" id="tav:G4V39_09250"/>
<comment type="similarity">
    <text evidence="1 8 11">Belongs to the DnaA family.</text>
</comment>
<evidence type="ECO:0000256" key="4">
    <source>
        <dbReference type="ARBA" id="ARBA00022741"/>
    </source>
</evidence>
<name>A0A6G7PXM7_9BACT</name>
<dbReference type="SMART" id="SM00760">
    <property type="entry name" value="Bac_DnaA_C"/>
    <property type="match status" value="1"/>
</dbReference>
<dbReference type="Gene3D" id="1.10.1750.10">
    <property type="match status" value="1"/>
</dbReference>
<evidence type="ECO:0000256" key="5">
    <source>
        <dbReference type="ARBA" id="ARBA00022840"/>
    </source>
</evidence>
<dbReference type="InterPro" id="IPR027417">
    <property type="entry name" value="P-loop_NTPase"/>
</dbReference>
<evidence type="ECO:0000256" key="6">
    <source>
        <dbReference type="ARBA" id="ARBA00023121"/>
    </source>
</evidence>
<comment type="function">
    <text evidence="8 10">Plays an essential role in the initiation and regulation of chromosomal replication. ATP-DnaA binds to the origin of replication (oriC) to initiate formation of the DNA replication initiation complex once per cell cycle. Binds the DnaA box (a 9 base pair repeat at the origin) and separates the double-stranded (ds)DNA. Forms a right-handed helical filament on oriC DNA; dsDNA binds to the exterior of the filament while single-stranded (ss)DNA is stabiized in the filament's interior. The ATP-DnaA-oriC complex binds and stabilizes one strand of the AT-rich DNA unwinding element (DUE), permitting loading of DNA polymerase. After initiation quickly degrades to an ADP-DnaA complex that is not apt for DNA replication. Binds acidic phospholipids.</text>
</comment>
<evidence type="ECO:0000256" key="8">
    <source>
        <dbReference type="HAMAP-Rule" id="MF_00377"/>
    </source>
</evidence>
<keyword evidence="4 8" id="KW-0547">Nucleotide-binding</keyword>
<feature type="region of interest" description="Domain IV, binds dsDNA" evidence="8">
    <location>
        <begin position="314"/>
        <end position="446"/>
    </location>
</feature>
<gene>
    <name evidence="8 12" type="primary">dnaA</name>
    <name evidence="12" type="ORF">G4V39_09250</name>
</gene>
<dbReference type="PRINTS" id="PR00051">
    <property type="entry name" value="DNAA"/>
</dbReference>
<evidence type="ECO:0000256" key="11">
    <source>
        <dbReference type="RuleBase" id="RU004227"/>
    </source>
</evidence>
<dbReference type="SUPFAM" id="SSF52540">
    <property type="entry name" value="P-loop containing nucleoside triphosphate hydrolases"/>
    <property type="match status" value="1"/>
</dbReference>
<keyword evidence="13" id="KW-1185">Reference proteome</keyword>
<dbReference type="GO" id="GO:0006275">
    <property type="term" value="P:regulation of DNA replication"/>
    <property type="evidence" value="ECO:0007669"/>
    <property type="project" value="UniProtKB-UniRule"/>
</dbReference>
<comment type="caution">
    <text evidence="8">Lacks conserved residue(s) required for the propagation of feature annotation.</text>
</comment>
<dbReference type="Gene3D" id="3.30.300.180">
    <property type="match status" value="1"/>
</dbReference>
<proteinExistence type="inferred from homology"/>
<dbReference type="SUPFAM" id="SSF48295">
    <property type="entry name" value="TrpR-like"/>
    <property type="match status" value="1"/>
</dbReference>
<keyword evidence="2 8" id="KW-0963">Cytoplasm</keyword>
<reference evidence="12 13" key="1">
    <citation type="submission" date="2020-02" db="EMBL/GenBank/DDBJ databases">
        <title>Genome analysis of Thermosulfuriphilus ammonigenes ST65T, an anaerobic thermophilic chemolithoautotrophic bacterium isolated from a deep-sea hydrothermal vent.</title>
        <authorList>
            <person name="Slobodkina G."/>
            <person name="Allioux M."/>
            <person name="Merkel A."/>
            <person name="Alain K."/>
            <person name="Jebbar M."/>
            <person name="Slobodkin A."/>
        </authorList>
    </citation>
    <scope>NUCLEOTIDE SEQUENCE [LARGE SCALE GENOMIC DNA]</scope>
    <source>
        <strain evidence="12 13">ST65</strain>
    </source>
</reference>
<organism evidence="12 13">
    <name type="scientific">Thermosulfuriphilus ammonigenes</name>
    <dbReference type="NCBI Taxonomy" id="1936021"/>
    <lineage>
        <taxon>Bacteria</taxon>
        <taxon>Pseudomonadati</taxon>
        <taxon>Thermodesulfobacteriota</taxon>
        <taxon>Thermodesulfobacteria</taxon>
        <taxon>Thermodesulfobacteriales</taxon>
        <taxon>Thermodesulfobacteriaceae</taxon>
        <taxon>Thermosulfuriphilus</taxon>
    </lineage>
</organism>
<evidence type="ECO:0000313" key="13">
    <source>
        <dbReference type="Proteomes" id="UP000502179"/>
    </source>
</evidence>
<comment type="subcellular location">
    <subcellularLocation>
        <location evidence="8">Cytoplasm</location>
    </subcellularLocation>
</comment>
<dbReference type="CDD" id="cd06571">
    <property type="entry name" value="Bac_DnaA_C"/>
    <property type="match status" value="1"/>
</dbReference>
<dbReference type="RefSeq" id="WP_166032660.1">
    <property type="nucleotide sequence ID" value="NZ_CP048877.1"/>
</dbReference>
<dbReference type="InterPro" id="IPR024633">
    <property type="entry name" value="DnaA_N_dom"/>
</dbReference>
<evidence type="ECO:0000256" key="9">
    <source>
        <dbReference type="NCBIfam" id="TIGR00362"/>
    </source>
</evidence>
<feature type="region of interest" description="Domain III, AAA+ region" evidence="8">
    <location>
        <begin position="97"/>
        <end position="313"/>
    </location>
</feature>
<dbReference type="InterPro" id="IPR001957">
    <property type="entry name" value="Chromosome_initiator_DnaA"/>
</dbReference>
<dbReference type="GO" id="GO:0005886">
    <property type="term" value="C:plasma membrane"/>
    <property type="evidence" value="ECO:0007669"/>
    <property type="project" value="TreeGrafter"/>
</dbReference>
<evidence type="ECO:0000256" key="3">
    <source>
        <dbReference type="ARBA" id="ARBA00022705"/>
    </source>
</evidence>
<dbReference type="PANTHER" id="PTHR30050">
    <property type="entry name" value="CHROMOSOMAL REPLICATION INITIATOR PROTEIN DNAA"/>
    <property type="match status" value="1"/>
</dbReference>
<evidence type="ECO:0000256" key="1">
    <source>
        <dbReference type="ARBA" id="ARBA00006583"/>
    </source>
</evidence>
<evidence type="ECO:0000256" key="2">
    <source>
        <dbReference type="ARBA" id="ARBA00022490"/>
    </source>
</evidence>
<keyword evidence="5 8" id="KW-0067">ATP-binding</keyword>
<dbReference type="InterPro" id="IPR018312">
    <property type="entry name" value="Chromosome_initiator_DnaA_CS"/>
</dbReference>
<comment type="domain">
    <text evidence="8">Domain I is involved in oligomerization and binding regulators, domain II is flexibile and of varying length in different bacteria, domain III forms the AAA+ region, while domain IV binds dsDNA.</text>
</comment>
<dbReference type="GO" id="GO:0005524">
    <property type="term" value="F:ATP binding"/>
    <property type="evidence" value="ECO:0007669"/>
    <property type="project" value="UniProtKB-UniRule"/>
</dbReference>
<dbReference type="InterPro" id="IPR020591">
    <property type="entry name" value="Chromosome_initiator_DnaA-like"/>
</dbReference>